<dbReference type="GO" id="GO:0000148">
    <property type="term" value="C:1,3-beta-D-glucan synthase complex"/>
    <property type="evidence" value="ECO:0007669"/>
    <property type="project" value="InterPro"/>
</dbReference>
<feature type="domain" description="Glycosyl transferase 48" evidence="3">
    <location>
        <begin position="54"/>
        <end position="144"/>
    </location>
</feature>
<dbReference type="OrthoDB" id="1880850at2759"/>
<feature type="transmembrane region" description="Helical" evidence="2">
    <location>
        <begin position="87"/>
        <end position="109"/>
    </location>
</feature>
<organism evidence="4 5">
    <name type="scientific">Brassica carinata</name>
    <name type="common">Ethiopian mustard</name>
    <name type="synonym">Abyssinian cabbage</name>
    <dbReference type="NCBI Taxonomy" id="52824"/>
    <lineage>
        <taxon>Eukaryota</taxon>
        <taxon>Viridiplantae</taxon>
        <taxon>Streptophyta</taxon>
        <taxon>Embryophyta</taxon>
        <taxon>Tracheophyta</taxon>
        <taxon>Spermatophyta</taxon>
        <taxon>Magnoliopsida</taxon>
        <taxon>eudicotyledons</taxon>
        <taxon>Gunneridae</taxon>
        <taxon>Pentapetalae</taxon>
        <taxon>rosids</taxon>
        <taxon>malvids</taxon>
        <taxon>Brassicales</taxon>
        <taxon>Brassicaceae</taxon>
        <taxon>Brassiceae</taxon>
        <taxon>Brassica</taxon>
    </lineage>
</organism>
<feature type="transmembrane region" description="Helical" evidence="2">
    <location>
        <begin position="444"/>
        <end position="463"/>
    </location>
</feature>
<evidence type="ECO:0000259" key="3">
    <source>
        <dbReference type="Pfam" id="PF02364"/>
    </source>
</evidence>
<evidence type="ECO:0000313" key="4">
    <source>
        <dbReference type="EMBL" id="KAG2323004.1"/>
    </source>
</evidence>
<dbReference type="Pfam" id="PF02364">
    <property type="entry name" value="Glucan_synthase"/>
    <property type="match status" value="2"/>
</dbReference>
<comment type="caution">
    <text evidence="4">The sequence shown here is derived from an EMBL/GenBank/DDBJ whole genome shotgun (WGS) entry which is preliminary data.</text>
</comment>
<keyword evidence="2" id="KW-0812">Transmembrane</keyword>
<dbReference type="InterPro" id="IPR003440">
    <property type="entry name" value="Glyco_trans_48_dom"/>
</dbReference>
<name>A0A8X8B3W1_BRACI</name>
<dbReference type="PANTHER" id="PTHR12741">
    <property type="entry name" value="LYST-INTERACTING PROTEIN LIP5 DOPAMINE RESPONSIVE PROTEIN DRG-1"/>
    <property type="match status" value="1"/>
</dbReference>
<accession>A0A8X8B3W1</accession>
<sequence>MNQDHYVEEALKMKNLLKEFNEDHGVHAPTILGFREHIFTGRGRKRCWIEPDIPFEAKVACGNGEKTLSRDLYRLGHRFDFFRMMSCYFTTIGFYIGSVIVVLTVYGFLYGRLYLSLSGVEEEIVKYAAAKRDSSVKGAMASQSIVKLDWARERIQDCIERADHNAAPVSTRLLPFSLGTKVHYYGRTILHGGAKYRATGQGFVVKHEKFAANYRMYSRSHFVKGLEFMVLLICYRLYEKATEDSVAYALVMGSTWFLIWSWLFSPFLFNHSRFEWQKIVDDWDDWNKRLSSRGGIGVPPANSWESWWDEEQEHLLHSKFFVQFWEIFLSLRYFIYQYGIVYLLNLTKESRLGKQQRIIVYGLPWLVIVAVMIIAEAVYIHRIGGDSRNAIPLPETNNGRYNAEFLSVSTNGWALFQISQVGRTPMKAVGMWGSVKALARGYEYIMGVVISMPAMVLAWFSFVSEFQTRLLFNQAFSRGLQIQRILAGVELKMVETRQGKRKEFLTNVANNNAKKKKKVKTKEMTEESAIVTDGVMSEPINVLVEAAVAVDKEGSEPSTCAPPSASGESEEEEEEPENGEQESGKGDEDAGSDEVKEGEGDVSDEENDCVVDGSDEENDGVADSSNEDNVQEEEVPYGEEEKGDDEDEEEFEPTEAIKPSRMFFDLLVYDSRHY</sequence>
<keyword evidence="5" id="KW-1185">Reference proteome</keyword>
<feature type="compositionally biased region" description="Basic and acidic residues" evidence="1">
    <location>
        <begin position="582"/>
        <end position="599"/>
    </location>
</feature>
<dbReference type="Proteomes" id="UP000886595">
    <property type="component" value="Unassembled WGS sequence"/>
</dbReference>
<evidence type="ECO:0000313" key="5">
    <source>
        <dbReference type="Proteomes" id="UP000886595"/>
    </source>
</evidence>
<gene>
    <name evidence="4" type="ORF">Bca52824_016217</name>
</gene>
<dbReference type="GO" id="GO:0003843">
    <property type="term" value="F:1,3-beta-D-glucan synthase activity"/>
    <property type="evidence" value="ECO:0007669"/>
    <property type="project" value="InterPro"/>
</dbReference>
<reference evidence="4 5" key="1">
    <citation type="submission" date="2020-02" db="EMBL/GenBank/DDBJ databases">
        <authorList>
            <person name="Ma Q."/>
            <person name="Huang Y."/>
            <person name="Song X."/>
            <person name="Pei D."/>
        </authorList>
    </citation>
    <scope>NUCLEOTIDE SEQUENCE [LARGE SCALE GENOMIC DNA]</scope>
    <source>
        <strain evidence="4">Sxm20200214</strain>
        <tissue evidence="4">Leaf</tissue>
    </source>
</reference>
<feature type="compositionally biased region" description="Acidic residues" evidence="1">
    <location>
        <begin position="568"/>
        <end position="580"/>
    </location>
</feature>
<feature type="transmembrane region" description="Helical" evidence="2">
    <location>
        <begin position="245"/>
        <end position="264"/>
    </location>
</feature>
<dbReference type="PANTHER" id="PTHR12741:SF106">
    <property type="entry name" value="CALLOSE SYNTHASE 5"/>
    <property type="match status" value="1"/>
</dbReference>
<proteinExistence type="predicted"/>
<keyword evidence="2" id="KW-0472">Membrane</keyword>
<dbReference type="EMBL" id="JAAMPC010000003">
    <property type="protein sequence ID" value="KAG2323004.1"/>
    <property type="molecule type" value="Genomic_DNA"/>
</dbReference>
<evidence type="ECO:0000256" key="1">
    <source>
        <dbReference type="SAM" id="MobiDB-lite"/>
    </source>
</evidence>
<dbReference type="GO" id="GO:0006075">
    <property type="term" value="P:(1-&gt;3)-beta-D-glucan biosynthetic process"/>
    <property type="evidence" value="ECO:0007669"/>
    <property type="project" value="InterPro"/>
</dbReference>
<dbReference type="GO" id="GO:0005886">
    <property type="term" value="C:plasma membrane"/>
    <property type="evidence" value="ECO:0007669"/>
    <property type="project" value="TreeGrafter"/>
</dbReference>
<feature type="domain" description="Glycosyl transferase 48" evidence="3">
    <location>
        <begin position="169"/>
        <end position="312"/>
    </location>
</feature>
<feature type="transmembrane region" description="Helical" evidence="2">
    <location>
        <begin position="358"/>
        <end position="380"/>
    </location>
</feature>
<feature type="transmembrane region" description="Helical" evidence="2">
    <location>
        <begin position="324"/>
        <end position="346"/>
    </location>
</feature>
<keyword evidence="2" id="KW-1133">Transmembrane helix</keyword>
<evidence type="ECO:0000256" key="2">
    <source>
        <dbReference type="SAM" id="Phobius"/>
    </source>
</evidence>
<feature type="compositionally biased region" description="Acidic residues" evidence="1">
    <location>
        <begin position="600"/>
        <end position="653"/>
    </location>
</feature>
<feature type="region of interest" description="Disordered" evidence="1">
    <location>
        <begin position="550"/>
        <end position="657"/>
    </location>
</feature>
<dbReference type="AlphaFoldDB" id="A0A8X8B3W1"/>
<protein>
    <recommendedName>
        <fullName evidence="3">Glycosyl transferase 48 domain-containing protein</fullName>
    </recommendedName>
</protein>